<gene>
    <name evidence="2" type="ORF">GCM10009575_034590</name>
</gene>
<organism evidence="2 3">
    <name type="scientific">Streptomyces rhizosphaericus</name>
    <dbReference type="NCBI Taxonomy" id="114699"/>
    <lineage>
        <taxon>Bacteria</taxon>
        <taxon>Bacillati</taxon>
        <taxon>Actinomycetota</taxon>
        <taxon>Actinomycetes</taxon>
        <taxon>Kitasatosporales</taxon>
        <taxon>Streptomycetaceae</taxon>
        <taxon>Streptomyces</taxon>
        <taxon>Streptomyces violaceusniger group</taxon>
    </lineage>
</organism>
<feature type="compositionally biased region" description="Low complexity" evidence="1">
    <location>
        <begin position="58"/>
        <end position="70"/>
    </location>
</feature>
<name>A0ABN1PMU0_9ACTN</name>
<comment type="caution">
    <text evidence="2">The sequence shown here is derived from an EMBL/GenBank/DDBJ whole genome shotgun (WGS) entry which is preliminary data.</text>
</comment>
<accession>A0ABN1PMU0</accession>
<evidence type="ECO:0000256" key="1">
    <source>
        <dbReference type="SAM" id="MobiDB-lite"/>
    </source>
</evidence>
<dbReference type="Proteomes" id="UP001500418">
    <property type="component" value="Unassembled WGS sequence"/>
</dbReference>
<reference evidence="2 3" key="1">
    <citation type="journal article" date="2019" name="Int. J. Syst. Evol. Microbiol.">
        <title>The Global Catalogue of Microorganisms (GCM) 10K type strain sequencing project: providing services to taxonomists for standard genome sequencing and annotation.</title>
        <authorList>
            <consortium name="The Broad Institute Genomics Platform"/>
            <consortium name="The Broad Institute Genome Sequencing Center for Infectious Disease"/>
            <person name="Wu L."/>
            <person name="Ma J."/>
        </authorList>
    </citation>
    <scope>NUCLEOTIDE SEQUENCE [LARGE SCALE GENOMIC DNA]</scope>
    <source>
        <strain evidence="2 3">JCM 11444</strain>
    </source>
</reference>
<dbReference type="EMBL" id="BAAAID010000019">
    <property type="protein sequence ID" value="GAA0930583.1"/>
    <property type="molecule type" value="Genomic_DNA"/>
</dbReference>
<keyword evidence="3" id="KW-1185">Reference proteome</keyword>
<evidence type="ECO:0000313" key="3">
    <source>
        <dbReference type="Proteomes" id="UP001500418"/>
    </source>
</evidence>
<proteinExistence type="predicted"/>
<evidence type="ECO:0000313" key="2">
    <source>
        <dbReference type="EMBL" id="GAA0930583.1"/>
    </source>
</evidence>
<sequence>MLAPPRVVELGVETFRTVRTLRDLLADGAHITDGAFQTAQHTYYRGVRLQRPPCMKNSASPSFRSSPSAARPRKTAWSAALRGRYVGRHDQLSKGACRVGAHQPCGATFRSVS</sequence>
<feature type="region of interest" description="Disordered" evidence="1">
    <location>
        <begin position="55"/>
        <end position="74"/>
    </location>
</feature>
<protein>
    <submittedName>
        <fullName evidence="2">Uncharacterized protein</fullName>
    </submittedName>
</protein>